<keyword evidence="4" id="KW-0560">Oxidoreductase</keyword>
<feature type="non-terminal residue" evidence="8">
    <location>
        <position position="460"/>
    </location>
</feature>
<protein>
    <recommendedName>
        <fullName evidence="2">Malate dehydrogenase, mitochondrial</fullName>
        <ecNumber evidence="1">1.1.1.37</ecNumber>
    </recommendedName>
</protein>
<dbReference type="InterPro" id="IPR015955">
    <property type="entry name" value="Lactate_DH/Glyco_Ohase_4_C"/>
</dbReference>
<gene>
    <name evidence="8" type="ORF">V1477_018655</name>
</gene>
<dbReference type="InterPro" id="IPR001236">
    <property type="entry name" value="Lactate/malate_DH_N"/>
</dbReference>
<dbReference type="AlphaFoldDB" id="A0ABD2AVZ5"/>
<evidence type="ECO:0000256" key="4">
    <source>
        <dbReference type="ARBA" id="ARBA00023002"/>
    </source>
</evidence>
<evidence type="ECO:0000256" key="3">
    <source>
        <dbReference type="ARBA" id="ARBA00022532"/>
    </source>
</evidence>
<keyword evidence="9" id="KW-1185">Reference proteome</keyword>
<evidence type="ECO:0000256" key="1">
    <source>
        <dbReference type="ARBA" id="ARBA00012995"/>
    </source>
</evidence>
<dbReference type="Proteomes" id="UP001607303">
    <property type="component" value="Unassembled WGS sequence"/>
</dbReference>
<comment type="caution">
    <text evidence="8">The sequence shown here is derived from an EMBL/GenBank/DDBJ whole genome shotgun (WGS) entry which is preliminary data.</text>
</comment>
<evidence type="ECO:0000256" key="5">
    <source>
        <dbReference type="ARBA" id="ARBA00023027"/>
    </source>
</evidence>
<dbReference type="SUPFAM" id="SSF51735">
    <property type="entry name" value="NAD(P)-binding Rossmann-fold domains"/>
    <property type="match status" value="1"/>
</dbReference>
<evidence type="ECO:0000256" key="2">
    <source>
        <dbReference type="ARBA" id="ARBA00016075"/>
    </source>
</evidence>
<organism evidence="8 9">
    <name type="scientific">Vespula maculifrons</name>
    <name type="common">Eastern yellow jacket</name>
    <name type="synonym">Wasp</name>
    <dbReference type="NCBI Taxonomy" id="7453"/>
    <lineage>
        <taxon>Eukaryota</taxon>
        <taxon>Metazoa</taxon>
        <taxon>Ecdysozoa</taxon>
        <taxon>Arthropoda</taxon>
        <taxon>Hexapoda</taxon>
        <taxon>Insecta</taxon>
        <taxon>Pterygota</taxon>
        <taxon>Neoptera</taxon>
        <taxon>Endopterygota</taxon>
        <taxon>Hymenoptera</taxon>
        <taxon>Apocrita</taxon>
        <taxon>Aculeata</taxon>
        <taxon>Vespoidea</taxon>
        <taxon>Vespidae</taxon>
        <taxon>Vespinae</taxon>
        <taxon>Vespula</taxon>
    </lineage>
</organism>
<evidence type="ECO:0000313" key="8">
    <source>
        <dbReference type="EMBL" id="KAL2724794.1"/>
    </source>
</evidence>
<sequence length="460" mass="51040">MSYERNDRVEAILETGSPSFDGPGPMESRLDVTLRSYGSRSLGTLLLSFVERTNGFLGSNDHRESRDSFVSFLSTTTDEMLSLKCRHLRRSLSICSLRFGKEKCFNIARPEVTVYQNRGFRGSNISLSKSMKISILGANNETGRFLSLLLKRSSLIDEISLYDKESTDYLASELNQVDTRCKVTTYPHNKESLTQTLQDAKVVVLVAGKNLKYESTPTELLESNAEILSDLLPNVIRSCPRAMLAIAMQPINSLIPVAVEMYKKAGIYEYKRIFGVNTLDCVRANSFVAKMVNIAPECVMVPVIGGCCPYTRIPLFSQMIPRVFLSAKDMKDLTNFVREADEEVSKGYNGQNVSVYASAFAIARFCISLCKAIRQQSGVVECAYVRSCVIPEVTYFASQLELGPDGIQKYLGIQPLNDDECKLLLDAIPVLTKAISQGETLALGSKSSSEKCPIYPDVCH</sequence>
<keyword evidence="5" id="KW-0520">NAD</keyword>
<dbReference type="Pfam" id="PF02866">
    <property type="entry name" value="Ldh_1_C"/>
    <property type="match status" value="1"/>
</dbReference>
<evidence type="ECO:0000259" key="6">
    <source>
        <dbReference type="Pfam" id="PF00056"/>
    </source>
</evidence>
<accession>A0ABD2AVZ5</accession>
<dbReference type="Gene3D" id="3.90.110.10">
    <property type="entry name" value="Lactate dehydrogenase/glycoside hydrolase, family 4, C-terminal"/>
    <property type="match status" value="1"/>
</dbReference>
<dbReference type="SUPFAM" id="SSF56327">
    <property type="entry name" value="LDH C-terminal domain-like"/>
    <property type="match status" value="1"/>
</dbReference>
<dbReference type="PANTHER" id="PTHR11540">
    <property type="entry name" value="MALATE AND LACTATE DEHYDROGENASE"/>
    <property type="match status" value="1"/>
</dbReference>
<dbReference type="PANTHER" id="PTHR11540:SF16">
    <property type="entry name" value="MALATE DEHYDROGENASE, MITOCHONDRIAL"/>
    <property type="match status" value="1"/>
</dbReference>
<evidence type="ECO:0000313" key="9">
    <source>
        <dbReference type="Proteomes" id="UP001607303"/>
    </source>
</evidence>
<dbReference type="EC" id="1.1.1.37" evidence="1"/>
<dbReference type="Gene3D" id="3.40.50.720">
    <property type="entry name" value="NAD(P)-binding Rossmann-like Domain"/>
    <property type="match status" value="1"/>
</dbReference>
<proteinExistence type="predicted"/>
<dbReference type="InterPro" id="IPR036291">
    <property type="entry name" value="NAD(P)-bd_dom_sf"/>
</dbReference>
<dbReference type="GO" id="GO:0006099">
    <property type="term" value="P:tricarboxylic acid cycle"/>
    <property type="evidence" value="ECO:0007669"/>
    <property type="project" value="UniProtKB-KW"/>
</dbReference>
<dbReference type="EMBL" id="JAYRBN010000112">
    <property type="protein sequence ID" value="KAL2724794.1"/>
    <property type="molecule type" value="Genomic_DNA"/>
</dbReference>
<feature type="domain" description="Lactate/malate dehydrogenase N-terminal" evidence="6">
    <location>
        <begin position="131"/>
        <end position="275"/>
    </location>
</feature>
<evidence type="ECO:0000259" key="7">
    <source>
        <dbReference type="Pfam" id="PF02866"/>
    </source>
</evidence>
<dbReference type="GO" id="GO:0030060">
    <property type="term" value="F:L-malate dehydrogenase (NAD+) activity"/>
    <property type="evidence" value="ECO:0007669"/>
    <property type="project" value="UniProtKB-EC"/>
</dbReference>
<feature type="domain" description="Lactate/malate dehydrogenase C-terminal" evidence="7">
    <location>
        <begin position="278"/>
        <end position="440"/>
    </location>
</feature>
<dbReference type="Pfam" id="PF00056">
    <property type="entry name" value="Ldh_1_N"/>
    <property type="match status" value="1"/>
</dbReference>
<keyword evidence="3" id="KW-0816">Tricarboxylic acid cycle</keyword>
<dbReference type="InterPro" id="IPR022383">
    <property type="entry name" value="Lactate/malate_DH_C"/>
</dbReference>
<name>A0ABD2AVZ5_VESMC</name>
<reference evidence="8 9" key="1">
    <citation type="journal article" date="2024" name="Ann. Entomol. Soc. Am.">
        <title>Genomic analyses of the southern and eastern yellowjacket wasps (Hymenoptera: Vespidae) reveal evolutionary signatures of social life.</title>
        <authorList>
            <person name="Catto M.A."/>
            <person name="Caine P.B."/>
            <person name="Orr S.E."/>
            <person name="Hunt B.G."/>
            <person name="Goodisman M.A.D."/>
        </authorList>
    </citation>
    <scope>NUCLEOTIDE SEQUENCE [LARGE SCALE GENOMIC DNA]</scope>
    <source>
        <strain evidence="8">232</strain>
        <tissue evidence="8">Head and thorax</tissue>
    </source>
</reference>